<evidence type="ECO:0000313" key="2">
    <source>
        <dbReference type="EMBL" id="POS78181.1"/>
    </source>
</evidence>
<sequence>MTSSKAFLVHQEAVKKILGPSPELTLLCENSEYPFAHEAGVFIEKDNTLIITSNQFTDPTTGDRKIQITRVHLPHDSNSETWCEEVNPVGVPMANGAVNYQNGILICAQGTKTEPGGIIYMNPEPPYNCRSIVSSFHGREFNSVNDVVVHSDGSIWFTDPVYGYEQGVRRPPQLPSQVYRYHPCTGSIRAVADGFGRPNGICFSPDEKIVYITDTDYIHGDGSTDPARVSTIYAFDIVMYSGEPFLTNRRLFAMADNGVPDGIKCDVHGNVYSGCGDGLNIWSPGGVLLGKILVDGGVANFCFGKQGEIFLLNEHRLWRAKLATITKGALLRI</sequence>
<dbReference type="InterPro" id="IPR011042">
    <property type="entry name" value="6-blade_b-propeller_TolB-like"/>
</dbReference>
<dbReference type="InterPro" id="IPR052988">
    <property type="entry name" value="Oryzine_lactonohydrolase"/>
</dbReference>
<dbReference type="AlphaFoldDB" id="A0A2P5I6P3"/>
<dbReference type="OrthoDB" id="423498at2759"/>
<evidence type="ECO:0000259" key="1">
    <source>
        <dbReference type="Pfam" id="PF08450"/>
    </source>
</evidence>
<evidence type="ECO:0000313" key="3">
    <source>
        <dbReference type="Proteomes" id="UP000094444"/>
    </source>
</evidence>
<dbReference type="Gene3D" id="2.120.10.30">
    <property type="entry name" value="TolB, C-terminal domain"/>
    <property type="match status" value="1"/>
</dbReference>
<dbReference type="PANTHER" id="PTHR47064:SF2">
    <property type="entry name" value="SMP-30_GLUCONOLACTONASE_LRE-LIKE REGION DOMAIN-CONTAINING PROTEIN-RELATED"/>
    <property type="match status" value="1"/>
</dbReference>
<organism evidence="2 3">
    <name type="scientific">Diaporthe helianthi</name>
    <dbReference type="NCBI Taxonomy" id="158607"/>
    <lineage>
        <taxon>Eukaryota</taxon>
        <taxon>Fungi</taxon>
        <taxon>Dikarya</taxon>
        <taxon>Ascomycota</taxon>
        <taxon>Pezizomycotina</taxon>
        <taxon>Sordariomycetes</taxon>
        <taxon>Sordariomycetidae</taxon>
        <taxon>Diaporthales</taxon>
        <taxon>Diaporthaceae</taxon>
        <taxon>Diaporthe</taxon>
    </lineage>
</organism>
<dbReference type="InParanoid" id="A0A2P5I6P3"/>
<proteinExistence type="predicted"/>
<feature type="domain" description="SMP-30/Gluconolactonase/LRE-like region" evidence="1">
    <location>
        <begin position="113"/>
        <end position="305"/>
    </location>
</feature>
<dbReference type="EMBL" id="MAVT02000206">
    <property type="protein sequence ID" value="POS78181.1"/>
    <property type="molecule type" value="Genomic_DNA"/>
</dbReference>
<dbReference type="InterPro" id="IPR013658">
    <property type="entry name" value="SGL"/>
</dbReference>
<dbReference type="PANTHER" id="PTHR47064">
    <property type="entry name" value="PUTATIVE (AFU_ORTHOLOGUE AFUA_1G08990)-RELATED"/>
    <property type="match status" value="1"/>
</dbReference>
<dbReference type="STRING" id="158607.A0A2P5I6P3"/>
<dbReference type="SUPFAM" id="SSF63829">
    <property type="entry name" value="Calcium-dependent phosphotriesterase"/>
    <property type="match status" value="1"/>
</dbReference>
<keyword evidence="3" id="KW-1185">Reference proteome</keyword>
<reference evidence="2" key="1">
    <citation type="submission" date="2017-09" db="EMBL/GenBank/DDBJ databases">
        <title>Polyketide synthases of a Diaporthe helianthi virulent isolate.</title>
        <authorList>
            <person name="Baroncelli R."/>
        </authorList>
    </citation>
    <scope>NUCLEOTIDE SEQUENCE [LARGE SCALE GENOMIC DNA]</scope>
    <source>
        <strain evidence="2">7/96</strain>
    </source>
</reference>
<accession>A0A2P5I6P3</accession>
<comment type="caution">
    <text evidence="2">The sequence shown here is derived from an EMBL/GenBank/DDBJ whole genome shotgun (WGS) entry which is preliminary data.</text>
</comment>
<name>A0A2P5I6P3_DIAHE</name>
<protein>
    <submittedName>
        <fullName evidence="2">SMP-30/Gluconolaconase/LRE-like region</fullName>
    </submittedName>
</protein>
<dbReference type="Pfam" id="PF08450">
    <property type="entry name" value="SGL"/>
    <property type="match status" value="1"/>
</dbReference>
<gene>
    <name evidence="2" type="ORF">DHEL01_v203423</name>
</gene>
<dbReference type="Proteomes" id="UP000094444">
    <property type="component" value="Unassembled WGS sequence"/>
</dbReference>